<keyword evidence="3" id="KW-1185">Reference proteome</keyword>
<dbReference type="GeneID" id="36511050"/>
<reference evidence="2 3" key="1">
    <citation type="submission" date="2018-04" db="EMBL/GenBank/DDBJ databases">
        <title>Halococcoides cellulosivorans gen. nov., sp. nov., an extremely halophilic cellulose-utilizing haloarchaeon from hypersaline lakes.</title>
        <authorList>
            <person name="Sorokin D.Y."/>
            <person name="Toshchakov S.V."/>
            <person name="Samarov N.I."/>
            <person name="Korzhenkov A."/>
            <person name="Kublanov I.V."/>
        </authorList>
    </citation>
    <scope>NUCLEOTIDE SEQUENCE [LARGE SCALE GENOMIC DNA]</scope>
    <source>
        <strain evidence="2 3">HArcel1</strain>
    </source>
</reference>
<dbReference type="Gene3D" id="3.40.720.10">
    <property type="entry name" value="Alkaline Phosphatase, subunit A"/>
    <property type="match status" value="1"/>
</dbReference>
<dbReference type="InterPro" id="IPR000917">
    <property type="entry name" value="Sulfatase_N"/>
</dbReference>
<dbReference type="InterPro" id="IPR017850">
    <property type="entry name" value="Alkaline_phosphatase_core_sf"/>
</dbReference>
<dbReference type="KEGG" id="harc:HARCEL1_01045"/>
<protein>
    <recommendedName>
        <fullName evidence="1">Sulfatase N-terminal domain-containing protein</fullName>
    </recommendedName>
</protein>
<dbReference type="SUPFAM" id="SSF53649">
    <property type="entry name" value="Alkaline phosphatase-like"/>
    <property type="match status" value="1"/>
</dbReference>
<accession>A0A2R4WXZ8</accession>
<sequence length="461" mass="51571">MNVAIIVMDSVRAADVDETTMPTLSSMTSRTALAPSSWTLPTHASLYSLKSPIAHETTRPTDRLTDHAFVDAIRAAGFTVGGFSENPYFSARFGFAEPIDYFDDDIHHKPRRSGYSFKRLVEREPSRPKRYVRAAHHLLHSNERVADLHNGIRFVRGTDDRRRQFYGDRVLSHARDWLSTGSEDSVAIINLLDAHQPHVPTKYSDALGYDFSEPEIRALDRFDGMEFLSGQRIDDCDHLAPFDTWDELFERLHAAYRTQIRYLDDIVSEFIRSCDDVVPIVTSDHGQMLGEEGWFDHHGVLHPKAVEVPFFVGEGAESELTGETVHGLVAEVFAHLTDGVTPVIGSGETLVASDGIARQVDSGWTLDEGPTSRLSTDDLLCRRVARPSDSLTTIFESPWSSSEIHVKQYERSGEAGRQLVDRCPYDGQLEASVASWLRASPEAYGSIDSTTADRLDRLGYL</sequence>
<name>A0A2R4WXZ8_9EURY</name>
<organism evidence="2 3">
    <name type="scientific">Halococcoides cellulosivorans</name>
    <dbReference type="NCBI Taxonomy" id="1679096"/>
    <lineage>
        <taxon>Archaea</taxon>
        <taxon>Methanobacteriati</taxon>
        <taxon>Methanobacteriota</taxon>
        <taxon>Stenosarchaea group</taxon>
        <taxon>Halobacteria</taxon>
        <taxon>Halobacteriales</taxon>
        <taxon>Haloarculaceae</taxon>
        <taxon>Halococcoides</taxon>
    </lineage>
</organism>
<evidence type="ECO:0000313" key="2">
    <source>
        <dbReference type="EMBL" id="AWB26406.1"/>
    </source>
</evidence>
<dbReference type="RefSeq" id="WP_108380775.1">
    <property type="nucleotide sequence ID" value="NZ_CP028858.1"/>
</dbReference>
<dbReference type="Pfam" id="PF00884">
    <property type="entry name" value="Sulfatase"/>
    <property type="match status" value="1"/>
</dbReference>
<gene>
    <name evidence="2" type="ORF">HARCEL1_01045</name>
</gene>
<evidence type="ECO:0000259" key="1">
    <source>
        <dbReference type="Pfam" id="PF00884"/>
    </source>
</evidence>
<evidence type="ECO:0000313" key="3">
    <source>
        <dbReference type="Proteomes" id="UP000244727"/>
    </source>
</evidence>
<feature type="domain" description="Sulfatase N-terminal" evidence="1">
    <location>
        <begin position="2"/>
        <end position="312"/>
    </location>
</feature>
<proteinExistence type="predicted"/>
<dbReference type="EMBL" id="CP028858">
    <property type="protein sequence ID" value="AWB26406.1"/>
    <property type="molecule type" value="Genomic_DNA"/>
</dbReference>
<dbReference type="Proteomes" id="UP000244727">
    <property type="component" value="Chromosome"/>
</dbReference>
<dbReference type="AlphaFoldDB" id="A0A2R4WXZ8"/>